<gene>
    <name evidence="1" type="ORF">BSU04_40790</name>
</gene>
<dbReference type="RefSeq" id="WP_089165549.1">
    <property type="nucleotide sequence ID" value="NZ_MTHB01000269.1"/>
</dbReference>
<organism evidence="1 2">
    <name type="scientific">Caballeronia sordidicola</name>
    <name type="common">Burkholderia sordidicola</name>
    <dbReference type="NCBI Taxonomy" id="196367"/>
    <lineage>
        <taxon>Bacteria</taxon>
        <taxon>Pseudomonadati</taxon>
        <taxon>Pseudomonadota</taxon>
        <taxon>Betaproteobacteria</taxon>
        <taxon>Burkholderiales</taxon>
        <taxon>Burkholderiaceae</taxon>
        <taxon>Caballeronia</taxon>
    </lineage>
</organism>
<reference evidence="2" key="1">
    <citation type="submission" date="2017-01" db="EMBL/GenBank/DDBJ databases">
        <title>Genome Analysis of Deinococcus marmoris KOPRI26562.</title>
        <authorList>
            <person name="Kim J.H."/>
            <person name="Oh H.-M."/>
        </authorList>
    </citation>
    <scope>NUCLEOTIDE SEQUENCE [LARGE SCALE GENOMIC DNA]</scope>
    <source>
        <strain evidence="2">PAMC 26633</strain>
    </source>
</reference>
<dbReference type="Proteomes" id="UP000214720">
    <property type="component" value="Unassembled WGS sequence"/>
</dbReference>
<accession>A0A226WNE8</accession>
<proteinExistence type="predicted"/>
<dbReference type="AlphaFoldDB" id="A0A226WNE8"/>
<comment type="caution">
    <text evidence="1">The sequence shown here is derived from an EMBL/GenBank/DDBJ whole genome shotgun (WGS) entry which is preliminary data.</text>
</comment>
<evidence type="ECO:0000313" key="2">
    <source>
        <dbReference type="Proteomes" id="UP000214720"/>
    </source>
</evidence>
<protein>
    <submittedName>
        <fullName evidence="1">Uncharacterized protein</fullName>
    </submittedName>
</protein>
<name>A0A226WNE8_CABSO</name>
<dbReference type="EMBL" id="MTHB01000269">
    <property type="protein sequence ID" value="OXC72696.1"/>
    <property type="molecule type" value="Genomic_DNA"/>
</dbReference>
<sequence>MNINLPSRLASSPADTAVSAASVPAGASTTKVSKTTAASAAIPLALSTVSISKATRAALAEATGLAATTAKEAGRGNRQVHRLLAKEATLKSG</sequence>
<evidence type="ECO:0000313" key="1">
    <source>
        <dbReference type="EMBL" id="OXC72696.1"/>
    </source>
</evidence>